<dbReference type="NCBIfam" id="TIGR03090">
    <property type="entry name" value="SASP_tlp"/>
    <property type="match status" value="1"/>
</dbReference>
<dbReference type="InterPro" id="IPR017524">
    <property type="entry name" value="SASP_thioredoxin-like"/>
</dbReference>
<feature type="region of interest" description="Disordered" evidence="1">
    <location>
        <begin position="1"/>
        <end position="55"/>
    </location>
</feature>
<organism evidence="2 3">
    <name type="scientific">Cohnella thailandensis</name>
    <dbReference type="NCBI Taxonomy" id="557557"/>
    <lineage>
        <taxon>Bacteria</taxon>
        <taxon>Bacillati</taxon>
        <taxon>Bacillota</taxon>
        <taxon>Bacilli</taxon>
        <taxon>Bacillales</taxon>
        <taxon>Paenibacillaceae</taxon>
        <taxon>Cohnella</taxon>
    </lineage>
</organism>
<dbReference type="EMBL" id="JACJVQ010000032">
    <property type="protein sequence ID" value="MBB6638343.1"/>
    <property type="molecule type" value="Genomic_DNA"/>
</dbReference>
<sequence>MSKPDDRSDNARKLQEAKSNTLDNLNETNDYLDEHADEISATETSQLKRKNARRRQAVEGFEEEIADETEFAEEE</sequence>
<accession>A0A841T1R4</accession>
<dbReference type="HAMAP" id="MF_01506">
    <property type="entry name" value="Tlp"/>
    <property type="match status" value="1"/>
</dbReference>
<evidence type="ECO:0000313" key="2">
    <source>
        <dbReference type="EMBL" id="MBB6638343.1"/>
    </source>
</evidence>
<evidence type="ECO:0000313" key="3">
    <source>
        <dbReference type="Proteomes" id="UP000535838"/>
    </source>
</evidence>
<gene>
    <name evidence="2" type="primary">tlp</name>
    <name evidence="2" type="ORF">H7B67_29785</name>
</gene>
<dbReference type="RefSeq" id="WP_185123545.1">
    <property type="nucleotide sequence ID" value="NZ_JACJVQ010000032.1"/>
</dbReference>
<dbReference type="Proteomes" id="UP000535838">
    <property type="component" value="Unassembled WGS sequence"/>
</dbReference>
<reference evidence="2 3" key="1">
    <citation type="submission" date="2020-08" db="EMBL/GenBank/DDBJ databases">
        <title>Cohnella phylogeny.</title>
        <authorList>
            <person name="Dunlap C."/>
        </authorList>
    </citation>
    <scope>NUCLEOTIDE SEQUENCE [LARGE SCALE GENOMIC DNA]</scope>
    <source>
        <strain evidence="2 3">DSM 25241</strain>
    </source>
</reference>
<protein>
    <submittedName>
        <fullName evidence="2">Small acid-soluble spore protein Tlp</fullName>
    </submittedName>
</protein>
<keyword evidence="3" id="KW-1185">Reference proteome</keyword>
<feature type="compositionally biased region" description="Basic and acidic residues" evidence="1">
    <location>
        <begin position="1"/>
        <end position="16"/>
    </location>
</feature>
<feature type="compositionally biased region" description="Polar residues" evidence="1">
    <location>
        <begin position="17"/>
        <end position="29"/>
    </location>
</feature>
<comment type="caution">
    <text evidence="2">The sequence shown here is derived from an EMBL/GenBank/DDBJ whole genome shotgun (WGS) entry which is preliminary data.</text>
</comment>
<evidence type="ECO:0000256" key="1">
    <source>
        <dbReference type="SAM" id="MobiDB-lite"/>
    </source>
</evidence>
<name>A0A841T1R4_9BACL</name>
<proteinExistence type="inferred from homology"/>
<dbReference type="AlphaFoldDB" id="A0A841T1R4"/>
<dbReference type="Pfam" id="PF19824">
    <property type="entry name" value="Tlp"/>
    <property type="match status" value="1"/>
</dbReference>